<gene>
    <name evidence="3" type="ORF">KTA_30140</name>
</gene>
<dbReference type="InterPro" id="IPR035897">
    <property type="entry name" value="Toll_tir_struct_dom_sf"/>
</dbReference>
<dbReference type="AlphaFoldDB" id="A0A455T6Y5"/>
<dbReference type="Gene3D" id="3.40.50.10140">
    <property type="entry name" value="Toll/interleukin-1 receptor homology (TIR) domain"/>
    <property type="match status" value="1"/>
</dbReference>
<feature type="compositionally biased region" description="Low complexity" evidence="1">
    <location>
        <begin position="168"/>
        <end position="179"/>
    </location>
</feature>
<feature type="domain" description="TIR" evidence="2">
    <location>
        <begin position="7"/>
        <end position="150"/>
    </location>
</feature>
<dbReference type="InterPro" id="IPR000157">
    <property type="entry name" value="TIR_dom"/>
</dbReference>
<protein>
    <recommendedName>
        <fullName evidence="2">TIR domain-containing protein</fullName>
    </recommendedName>
</protein>
<proteinExistence type="predicted"/>
<sequence length="604" mass="68104">MGTNQSKTFEILCLYANDSKRGFDDLKKHFSNFGEIGDIQNISPGKPVKEERIRLINQARLVILLISPELSDSLREEASMALEQARSGKIEIIPILYKTVALEGTDLDGLQRLPRDGKALTQHEGDDRNRAWKEIAEEIQKIWRGLVASLDAGSGAEKKEKTTMKAGQSEAHQSQQQEQDPTRPATVFISSAADAGKNREQLELMLRLRGLKLWHRDSEDLPFLGIREKAAERAVGTLADAYLLYLTPEALKRPQLWRPEAHAALQRQQSEPEFPIVLVLQGVSRKRAQNALEKVGLGKLISFIGGELEPEESDQQAVDGKLRLLARAILRQAFHQRQHRARAGTDYMPFIGITHFQDRESARRLDLELDWYDFFQGKSKLPNEQEWNRWLWPALADLKALLSKHTTARTLYLALKAIIPVGFAIGLMFKEPTGFKLAIKNSGPASAEAVEEKYWHTMLSDSDSQQLRLIDSYNPGGDPSTAVVEIAISPPFSPQVITSYLDLHGISYGYRQRYEIRTDKKSIDEQEAQSMMYEIRKGLRLLPHRFGPAGEHIKHIHLFAAVPIALAVMIGYQLNTLVPITVYEYRAPQGYLPACVLDNSRSST</sequence>
<feature type="region of interest" description="Disordered" evidence="1">
    <location>
        <begin position="154"/>
        <end position="183"/>
    </location>
</feature>
<dbReference type="SUPFAM" id="SSF52200">
    <property type="entry name" value="Toll/Interleukin receptor TIR domain"/>
    <property type="match status" value="1"/>
</dbReference>
<dbReference type="GO" id="GO:0007165">
    <property type="term" value="P:signal transduction"/>
    <property type="evidence" value="ECO:0007669"/>
    <property type="project" value="InterPro"/>
</dbReference>
<dbReference type="Pfam" id="PF18145">
    <property type="entry name" value="SAVED"/>
    <property type="match status" value="1"/>
</dbReference>
<evidence type="ECO:0000259" key="2">
    <source>
        <dbReference type="PROSITE" id="PS50104"/>
    </source>
</evidence>
<name>A0A455T6Y5_9CHLR</name>
<accession>A0A455T6Y5</accession>
<dbReference type="InterPro" id="IPR040836">
    <property type="entry name" value="SAVED"/>
</dbReference>
<evidence type="ECO:0000256" key="1">
    <source>
        <dbReference type="SAM" id="MobiDB-lite"/>
    </source>
</evidence>
<reference evidence="3" key="1">
    <citation type="submission" date="2018-12" db="EMBL/GenBank/DDBJ databases">
        <title>Novel natural products biosynthetic potential of the class Ktedonobacteria.</title>
        <authorList>
            <person name="Zheng Y."/>
            <person name="Saitou A."/>
            <person name="Wang C.M."/>
            <person name="Toyoda A."/>
            <person name="Minakuchi Y."/>
            <person name="Sekiguchi Y."/>
            <person name="Ueda K."/>
            <person name="Takano H."/>
            <person name="Sakai Y."/>
            <person name="Yokota A."/>
            <person name="Yabe S."/>
        </authorList>
    </citation>
    <scope>NUCLEOTIDE SEQUENCE</scope>
    <source>
        <strain evidence="3">A3-2</strain>
    </source>
</reference>
<dbReference type="Pfam" id="PF01582">
    <property type="entry name" value="TIR"/>
    <property type="match status" value="1"/>
</dbReference>
<dbReference type="EMBL" id="AP019377">
    <property type="protein sequence ID" value="BBH94815.1"/>
    <property type="molecule type" value="Genomic_DNA"/>
</dbReference>
<evidence type="ECO:0000313" key="3">
    <source>
        <dbReference type="EMBL" id="BBH94815.1"/>
    </source>
</evidence>
<dbReference type="PROSITE" id="PS50104">
    <property type="entry name" value="TIR"/>
    <property type="match status" value="1"/>
</dbReference>
<organism evidence="3">
    <name type="scientific">Thermogemmatispora argillosa</name>
    <dbReference type="NCBI Taxonomy" id="2045280"/>
    <lineage>
        <taxon>Bacteria</taxon>
        <taxon>Bacillati</taxon>
        <taxon>Chloroflexota</taxon>
        <taxon>Ktedonobacteria</taxon>
        <taxon>Thermogemmatisporales</taxon>
        <taxon>Thermogemmatisporaceae</taxon>
        <taxon>Thermogemmatispora</taxon>
    </lineage>
</organism>
<dbReference type="NCBIfam" id="NF033611">
    <property type="entry name" value="SAVED"/>
    <property type="match status" value="1"/>
</dbReference>